<feature type="transmembrane region" description="Helical" evidence="1">
    <location>
        <begin position="12"/>
        <end position="28"/>
    </location>
</feature>
<feature type="transmembrane region" description="Helical" evidence="1">
    <location>
        <begin position="60"/>
        <end position="79"/>
    </location>
</feature>
<dbReference type="GO" id="GO:0010468">
    <property type="term" value="P:regulation of gene expression"/>
    <property type="evidence" value="ECO:0007669"/>
    <property type="project" value="InterPro"/>
</dbReference>
<keyword evidence="2" id="KW-0503">Monooxygenase</keyword>
<dbReference type="RefSeq" id="WP_066811702.1">
    <property type="nucleotide sequence ID" value="NZ_CP012661.1"/>
</dbReference>
<evidence type="ECO:0000256" key="1">
    <source>
        <dbReference type="SAM" id="Phobius"/>
    </source>
</evidence>
<dbReference type="InterPro" id="IPR007820">
    <property type="entry name" value="AbrB_fam"/>
</dbReference>
<feature type="transmembrane region" description="Helical" evidence="1">
    <location>
        <begin position="148"/>
        <end position="166"/>
    </location>
</feature>
<dbReference type="PATRIC" id="fig|1335048.3.peg.1358"/>
<dbReference type="Proteomes" id="UP000076128">
    <property type="component" value="Chromosome"/>
</dbReference>
<dbReference type="OrthoDB" id="7157734at2"/>
<keyword evidence="2" id="KW-0560">Oxidoreductase</keyword>
<dbReference type="AlphaFoldDB" id="A0A159Z0V7"/>
<dbReference type="PANTHER" id="PTHR38457:SF1">
    <property type="entry name" value="REGULATOR ABRB-RELATED"/>
    <property type="match status" value="1"/>
</dbReference>
<feature type="transmembrane region" description="Helical" evidence="1">
    <location>
        <begin position="85"/>
        <end position="107"/>
    </location>
</feature>
<feature type="transmembrane region" description="Helical" evidence="1">
    <location>
        <begin position="264"/>
        <end position="286"/>
    </location>
</feature>
<keyword evidence="1" id="KW-0812">Transmembrane</keyword>
<sequence length="344" mass="35601">MTRAPSLTHRRLLTLLAAGVGALAFVALNLPLPFLLGPMLACLLVALAGAPMADMGAVGIFMRTFLGVAIGATVTPGMLAALPSYGMTLAMVPVFVAVIGAVGYPFFRRLGFDHPTAFYSAMPGGLQDMLVFGAEAGGDVRAMSLIHATRVLVIVTAAPVILHLAWDADLTLPPGIPFSQVPPYEIALMALAGLVGWKGGERLGLFGASILGPLILTAGLSLSGIIHSRPPAEVIMASQFFIGIAVGAKYAGITWRELRVDVGAGVAFSLMLAAISLAVFGLVSLLSDAPPLDLLLAFLPGGQAEMAVIAIVAGADVAFVVAHHLLRIFVVILLAPLVARWTSR</sequence>
<reference evidence="2 3" key="1">
    <citation type="submission" date="2015-09" db="EMBL/GenBank/DDBJ databases">
        <title>Complete genome sequence of Defluviimonas alba cai42t isolated from an oilfield in Xinjiang.</title>
        <authorList>
            <person name="Geng S."/>
            <person name="Pan X."/>
            <person name="Wu X."/>
        </authorList>
    </citation>
    <scope>NUCLEOTIDE SEQUENCE [LARGE SCALE GENOMIC DNA]</scope>
    <source>
        <strain evidence="3">cai42</strain>
    </source>
</reference>
<dbReference type="InterPro" id="IPR017516">
    <property type="entry name" value="AbrB_dup"/>
</dbReference>
<protein>
    <submittedName>
        <fullName evidence="2">Putative ammonia monooxygenase</fullName>
    </submittedName>
</protein>
<dbReference type="NCBIfam" id="TIGR03082">
    <property type="entry name" value="Gneg_AbrB_dup"/>
    <property type="match status" value="1"/>
</dbReference>
<feature type="transmembrane region" description="Helical" evidence="1">
    <location>
        <begin position="204"/>
        <end position="226"/>
    </location>
</feature>
<keyword evidence="3" id="KW-1185">Reference proteome</keyword>
<feature type="transmembrane region" description="Helical" evidence="1">
    <location>
        <begin position="34"/>
        <end position="53"/>
    </location>
</feature>
<feature type="transmembrane region" description="Helical" evidence="1">
    <location>
        <begin position="232"/>
        <end position="252"/>
    </location>
</feature>
<organism evidence="2 3">
    <name type="scientific">Frigidibacter mobilis</name>
    <dbReference type="NCBI Taxonomy" id="1335048"/>
    <lineage>
        <taxon>Bacteria</taxon>
        <taxon>Pseudomonadati</taxon>
        <taxon>Pseudomonadota</taxon>
        <taxon>Alphaproteobacteria</taxon>
        <taxon>Rhodobacterales</taxon>
        <taxon>Paracoccaceae</taxon>
        <taxon>Frigidibacter</taxon>
    </lineage>
</organism>
<gene>
    <name evidence="2" type="ORF">AKL17_1306</name>
</gene>
<keyword evidence="1" id="KW-0472">Membrane</keyword>
<dbReference type="STRING" id="1335048.AKL17_1306"/>
<dbReference type="GO" id="GO:0004497">
    <property type="term" value="F:monooxygenase activity"/>
    <property type="evidence" value="ECO:0007669"/>
    <property type="project" value="UniProtKB-KW"/>
</dbReference>
<feature type="transmembrane region" description="Helical" evidence="1">
    <location>
        <begin position="306"/>
        <end position="339"/>
    </location>
</feature>
<dbReference type="KEGG" id="daa:AKL17_1306"/>
<evidence type="ECO:0000313" key="2">
    <source>
        <dbReference type="EMBL" id="AMY68562.1"/>
    </source>
</evidence>
<dbReference type="Pfam" id="PF05145">
    <property type="entry name" value="AbrB"/>
    <property type="match status" value="1"/>
</dbReference>
<feature type="transmembrane region" description="Helical" evidence="1">
    <location>
        <begin position="178"/>
        <end position="197"/>
    </location>
</feature>
<keyword evidence="1" id="KW-1133">Transmembrane helix</keyword>
<dbReference type="EMBL" id="CP012661">
    <property type="protein sequence ID" value="AMY68562.1"/>
    <property type="molecule type" value="Genomic_DNA"/>
</dbReference>
<accession>A0A159Z0V7</accession>
<proteinExistence type="predicted"/>
<name>A0A159Z0V7_9RHOB</name>
<dbReference type="GO" id="GO:0016020">
    <property type="term" value="C:membrane"/>
    <property type="evidence" value="ECO:0007669"/>
    <property type="project" value="InterPro"/>
</dbReference>
<dbReference type="PIRSF" id="PIRSF038991">
    <property type="entry name" value="Protein_AbrB"/>
    <property type="match status" value="1"/>
</dbReference>
<dbReference type="PANTHER" id="PTHR38457">
    <property type="entry name" value="REGULATOR ABRB-RELATED"/>
    <property type="match status" value="1"/>
</dbReference>
<evidence type="ECO:0000313" key="3">
    <source>
        <dbReference type="Proteomes" id="UP000076128"/>
    </source>
</evidence>